<evidence type="ECO:0000313" key="2">
    <source>
        <dbReference type="Proteomes" id="UP000183983"/>
    </source>
</evidence>
<organism evidence="1 2">
    <name type="scientific">Pseudomonas asturiensis</name>
    <dbReference type="NCBI Taxonomy" id="1190415"/>
    <lineage>
        <taxon>Bacteria</taxon>
        <taxon>Pseudomonadati</taxon>
        <taxon>Pseudomonadota</taxon>
        <taxon>Gammaproteobacteria</taxon>
        <taxon>Pseudomonadales</taxon>
        <taxon>Pseudomonadaceae</taxon>
        <taxon>Pseudomonas</taxon>
    </lineage>
</organism>
<reference evidence="1 2" key="1">
    <citation type="submission" date="2016-11" db="EMBL/GenBank/DDBJ databases">
        <authorList>
            <person name="Jaros S."/>
            <person name="Januszkiewicz K."/>
            <person name="Wedrychowicz H."/>
        </authorList>
    </citation>
    <scope>NUCLEOTIDE SEQUENCE [LARGE SCALE GENOMIC DNA]</scope>
    <source>
        <strain evidence="1 2">LMG 26898</strain>
    </source>
</reference>
<accession>A0A1M7KMD3</accession>
<dbReference type="STRING" id="1190415.SAMN05216593_102235"/>
<dbReference type="AlphaFoldDB" id="A0A1M7KMD3"/>
<protein>
    <submittedName>
        <fullName evidence="1">Uncharacterized protein</fullName>
    </submittedName>
</protein>
<evidence type="ECO:0000313" key="1">
    <source>
        <dbReference type="EMBL" id="SHM66322.1"/>
    </source>
</evidence>
<dbReference type="EMBL" id="FRDA01000002">
    <property type="protein sequence ID" value="SHM66322.1"/>
    <property type="molecule type" value="Genomic_DNA"/>
</dbReference>
<name>A0A1M7KMD3_9PSED</name>
<proteinExistence type="predicted"/>
<dbReference type="Proteomes" id="UP000183983">
    <property type="component" value="Unassembled WGS sequence"/>
</dbReference>
<gene>
    <name evidence="1" type="ORF">SAMN05216593_102235</name>
</gene>
<sequence>MGGGLPAMASFQSLMWRVITRLASKLPPTVRWLQQELRVTLRLGRRAKRGQSQSAGMNASPVGGGLPAMASFQRLMWCMNTRIASKLPPTVRWLQQDLRVTLRLGRRAKRGQSQSAGMNASPVGGGLPAMASFQSLMWRVNTRIASKLPPAAGPVYSAHHVRATAFSRPCGTSKQRSRLEQLRQALGYEWRLGREAGR</sequence>